<sequence length="101" mass="11486">HAALNAIKKSGEYDELSQMHSAKAKGGGAHSGPAFLPWHREYIKRFEFSLRKVDHRISLPYWDSTLDGVLPTPKDSIMFSDEVSKFKGHYYSFIISAYHAN</sequence>
<dbReference type="GO" id="GO:0046872">
    <property type="term" value="F:metal ion binding"/>
    <property type="evidence" value="ECO:0007669"/>
    <property type="project" value="UniProtKB-KW"/>
</dbReference>
<evidence type="ECO:0000313" key="5">
    <source>
        <dbReference type="WBParaSite" id="scf7180000417807.g1794"/>
    </source>
</evidence>
<dbReference type="GO" id="GO:0016491">
    <property type="term" value="F:oxidoreductase activity"/>
    <property type="evidence" value="ECO:0007669"/>
    <property type="project" value="InterPro"/>
</dbReference>
<evidence type="ECO:0000256" key="1">
    <source>
        <dbReference type="ARBA" id="ARBA00022723"/>
    </source>
</evidence>
<dbReference type="InterPro" id="IPR008922">
    <property type="entry name" value="Di-copper_centre_dom_sf"/>
</dbReference>
<dbReference type="Pfam" id="PF00264">
    <property type="entry name" value="Tyrosinase"/>
    <property type="match status" value="1"/>
</dbReference>
<feature type="region of interest" description="Disordered" evidence="2">
    <location>
        <begin position="1"/>
        <end position="30"/>
    </location>
</feature>
<evidence type="ECO:0000259" key="3">
    <source>
        <dbReference type="Pfam" id="PF00264"/>
    </source>
</evidence>
<feature type="domain" description="Tyrosinase copper-binding" evidence="3">
    <location>
        <begin position="12"/>
        <end position="79"/>
    </location>
</feature>
<keyword evidence="4" id="KW-1185">Reference proteome</keyword>
<reference evidence="5" key="1">
    <citation type="submission" date="2022-11" db="UniProtKB">
        <authorList>
            <consortium name="WormBaseParasite"/>
        </authorList>
    </citation>
    <scope>IDENTIFICATION</scope>
</reference>
<protein>
    <submittedName>
        <fullName evidence="5">Tyrosinase copper-binding domain-containing protein</fullName>
    </submittedName>
</protein>
<organism evidence="4 5">
    <name type="scientific">Meloidogyne floridensis</name>
    <dbReference type="NCBI Taxonomy" id="298350"/>
    <lineage>
        <taxon>Eukaryota</taxon>
        <taxon>Metazoa</taxon>
        <taxon>Ecdysozoa</taxon>
        <taxon>Nematoda</taxon>
        <taxon>Chromadorea</taxon>
        <taxon>Rhabditida</taxon>
        <taxon>Tylenchina</taxon>
        <taxon>Tylenchomorpha</taxon>
        <taxon>Tylenchoidea</taxon>
        <taxon>Meloidogynidae</taxon>
        <taxon>Meloidogyninae</taxon>
        <taxon>Meloidogyne</taxon>
    </lineage>
</organism>
<keyword evidence="1" id="KW-0479">Metal-binding</keyword>
<dbReference type="InterPro" id="IPR050316">
    <property type="entry name" value="Tyrosinase/Hemocyanin"/>
</dbReference>
<name>A0A915NEW6_9BILA</name>
<dbReference type="AlphaFoldDB" id="A0A915NEW6"/>
<evidence type="ECO:0000313" key="4">
    <source>
        <dbReference type="Proteomes" id="UP000887560"/>
    </source>
</evidence>
<dbReference type="InterPro" id="IPR002227">
    <property type="entry name" value="Tyrosinase_Cu-bd"/>
</dbReference>
<evidence type="ECO:0000256" key="2">
    <source>
        <dbReference type="SAM" id="MobiDB-lite"/>
    </source>
</evidence>
<proteinExistence type="predicted"/>
<dbReference type="Proteomes" id="UP000887560">
    <property type="component" value="Unplaced"/>
</dbReference>
<dbReference type="Gene3D" id="1.10.1280.10">
    <property type="entry name" value="Di-copper center containing domain from catechol oxidase"/>
    <property type="match status" value="1"/>
</dbReference>
<accession>A0A915NEW6</accession>
<dbReference type="WBParaSite" id="scf7180000417807.g1794">
    <property type="protein sequence ID" value="scf7180000417807.g1794"/>
    <property type="gene ID" value="scf7180000417807.g1794"/>
</dbReference>
<dbReference type="PANTHER" id="PTHR11474:SF21">
    <property type="entry name" value="SHKT DOMAIN-CONTAINING PROTEIN"/>
    <property type="match status" value="1"/>
</dbReference>
<dbReference type="SUPFAM" id="SSF48056">
    <property type="entry name" value="Di-copper centre-containing domain"/>
    <property type="match status" value="1"/>
</dbReference>
<dbReference type="PANTHER" id="PTHR11474">
    <property type="entry name" value="TYROSINASE FAMILY MEMBER"/>
    <property type="match status" value="1"/>
</dbReference>